<dbReference type="Gene3D" id="2.40.50.140">
    <property type="entry name" value="Nucleic acid-binding proteins"/>
    <property type="match status" value="1"/>
</dbReference>
<dbReference type="GO" id="GO:0016887">
    <property type="term" value="F:ATP hydrolysis activity"/>
    <property type="evidence" value="ECO:0007669"/>
    <property type="project" value="RHEA"/>
</dbReference>
<evidence type="ECO:0000259" key="17">
    <source>
        <dbReference type="PROSITE" id="PS51194"/>
    </source>
</evidence>
<dbReference type="Proteomes" id="UP000029628">
    <property type="component" value="Unassembled WGS sequence"/>
</dbReference>
<dbReference type="PROSITE" id="PS51192">
    <property type="entry name" value="HELICASE_ATP_BIND_1"/>
    <property type="match status" value="1"/>
</dbReference>
<dbReference type="RefSeq" id="WP_038151491.1">
    <property type="nucleotide sequence ID" value="NZ_JRNT01000006.1"/>
</dbReference>
<accession>A0A096AMM1</accession>
<keyword evidence="3 15" id="KW-0547">Nucleotide-binding</keyword>
<evidence type="ECO:0000256" key="2">
    <source>
        <dbReference type="ARBA" id="ARBA00017846"/>
    </source>
</evidence>
<evidence type="ECO:0000256" key="13">
    <source>
        <dbReference type="ARBA" id="ARBA00034808"/>
    </source>
</evidence>
<dbReference type="PANTHER" id="PTHR47964:SF1">
    <property type="entry name" value="ATP-DEPENDENT DNA HELICASE HOMOLOG RECG, CHLOROPLASTIC"/>
    <property type="match status" value="1"/>
</dbReference>
<evidence type="ECO:0000256" key="14">
    <source>
        <dbReference type="ARBA" id="ARBA00048988"/>
    </source>
</evidence>
<dbReference type="GO" id="GO:0006281">
    <property type="term" value="P:DNA repair"/>
    <property type="evidence" value="ECO:0007669"/>
    <property type="project" value="UniProtKB-UniRule"/>
</dbReference>
<dbReference type="Pfam" id="PF19833">
    <property type="entry name" value="RecG_dom3_C"/>
    <property type="match status" value="1"/>
</dbReference>
<dbReference type="InterPro" id="IPR001650">
    <property type="entry name" value="Helicase_C-like"/>
</dbReference>
<dbReference type="CDD" id="cd17992">
    <property type="entry name" value="DEXHc_RecG"/>
    <property type="match status" value="1"/>
</dbReference>
<dbReference type="EC" id="5.6.2.4" evidence="13 15"/>
<dbReference type="Pfam" id="PF00270">
    <property type="entry name" value="DEAD"/>
    <property type="match status" value="1"/>
</dbReference>
<evidence type="ECO:0000256" key="9">
    <source>
        <dbReference type="ARBA" id="ARBA00023172"/>
    </source>
</evidence>
<dbReference type="InterPro" id="IPR033454">
    <property type="entry name" value="RecG_wedge"/>
</dbReference>
<dbReference type="InterPro" id="IPR012340">
    <property type="entry name" value="NA-bd_OB-fold"/>
</dbReference>
<evidence type="ECO:0000256" key="11">
    <source>
        <dbReference type="ARBA" id="ARBA00023235"/>
    </source>
</evidence>
<dbReference type="Gene3D" id="3.40.50.300">
    <property type="entry name" value="P-loop containing nucleotide triphosphate hydrolases"/>
    <property type="match status" value="2"/>
</dbReference>
<evidence type="ECO:0000256" key="15">
    <source>
        <dbReference type="RuleBase" id="RU363016"/>
    </source>
</evidence>
<dbReference type="InterPro" id="IPR014001">
    <property type="entry name" value="Helicase_ATP-bd"/>
</dbReference>
<comment type="similarity">
    <text evidence="1 15">Belongs to the helicase family. RecG subfamily.</text>
</comment>
<dbReference type="SUPFAM" id="SSF50249">
    <property type="entry name" value="Nucleic acid-binding proteins"/>
    <property type="match status" value="1"/>
</dbReference>
<keyword evidence="10 15" id="KW-0234">DNA repair</keyword>
<evidence type="ECO:0000256" key="10">
    <source>
        <dbReference type="ARBA" id="ARBA00023204"/>
    </source>
</evidence>
<evidence type="ECO:0000313" key="18">
    <source>
        <dbReference type="EMBL" id="KGF47926.1"/>
    </source>
</evidence>
<evidence type="ECO:0000313" key="19">
    <source>
        <dbReference type="Proteomes" id="UP000029628"/>
    </source>
</evidence>
<keyword evidence="5 15" id="KW-0378">Hydrolase</keyword>
<gene>
    <name evidence="18" type="ORF">HMPREF0872_02220</name>
</gene>
<keyword evidence="7 15" id="KW-0067">ATP-binding</keyword>
<dbReference type="GO" id="GO:0003677">
    <property type="term" value="F:DNA binding"/>
    <property type="evidence" value="ECO:0007669"/>
    <property type="project" value="UniProtKB-KW"/>
</dbReference>
<comment type="catalytic activity">
    <reaction evidence="12 15">
        <text>Couples ATP hydrolysis with the unwinding of duplex DNA by translocating in the 3'-5' direction.</text>
        <dbReference type="EC" id="5.6.2.4"/>
    </reaction>
</comment>
<dbReference type="InterPro" id="IPR047112">
    <property type="entry name" value="RecG/Mfd"/>
</dbReference>
<dbReference type="Pfam" id="PF17191">
    <property type="entry name" value="RecG_wedge"/>
    <property type="match status" value="1"/>
</dbReference>
<reference evidence="18 19" key="1">
    <citation type="submission" date="2014-07" db="EMBL/GenBank/DDBJ databases">
        <authorList>
            <person name="McCorrison J."/>
            <person name="Sanka R."/>
            <person name="Torralba M."/>
            <person name="Gillis M."/>
            <person name="Haft D.H."/>
            <person name="Methe B."/>
            <person name="Sutton G."/>
            <person name="Nelson K.E."/>
        </authorList>
    </citation>
    <scope>NUCLEOTIDE SEQUENCE [LARGE SCALE GENOMIC DNA]</scope>
    <source>
        <strain evidence="18 19">DNF00314</strain>
    </source>
</reference>
<evidence type="ECO:0000256" key="1">
    <source>
        <dbReference type="ARBA" id="ARBA00007504"/>
    </source>
</evidence>
<dbReference type="CDD" id="cd04488">
    <property type="entry name" value="RecG_wedge_OBF"/>
    <property type="match status" value="1"/>
</dbReference>
<comment type="caution">
    <text evidence="18">The sequence shown here is derived from an EMBL/GenBank/DDBJ whole genome shotgun (WGS) entry which is preliminary data.</text>
</comment>
<keyword evidence="8" id="KW-0238">DNA-binding</keyword>
<keyword evidence="6 15" id="KW-0347">Helicase</keyword>
<dbReference type="SUPFAM" id="SSF52540">
    <property type="entry name" value="P-loop containing nucleoside triphosphate hydrolases"/>
    <property type="match status" value="2"/>
</dbReference>
<name>A0A096AMM1_9FIRM</name>
<dbReference type="InterPro" id="IPR011545">
    <property type="entry name" value="DEAD/DEAH_box_helicase_dom"/>
</dbReference>
<keyword evidence="9 15" id="KW-0233">DNA recombination</keyword>
<evidence type="ECO:0000256" key="6">
    <source>
        <dbReference type="ARBA" id="ARBA00022806"/>
    </source>
</evidence>
<evidence type="ECO:0000256" key="7">
    <source>
        <dbReference type="ARBA" id="ARBA00022840"/>
    </source>
</evidence>
<evidence type="ECO:0000256" key="12">
    <source>
        <dbReference type="ARBA" id="ARBA00034617"/>
    </source>
</evidence>
<dbReference type="GO" id="GO:0043138">
    <property type="term" value="F:3'-5' DNA helicase activity"/>
    <property type="evidence" value="ECO:0007669"/>
    <property type="project" value="UniProtKB-EC"/>
</dbReference>
<dbReference type="NCBIfam" id="TIGR00643">
    <property type="entry name" value="recG"/>
    <property type="match status" value="1"/>
</dbReference>
<dbReference type="GO" id="GO:0006310">
    <property type="term" value="P:DNA recombination"/>
    <property type="evidence" value="ECO:0007669"/>
    <property type="project" value="UniProtKB-UniRule"/>
</dbReference>
<evidence type="ECO:0000256" key="8">
    <source>
        <dbReference type="ARBA" id="ARBA00023125"/>
    </source>
</evidence>
<protein>
    <recommendedName>
        <fullName evidence="2 15">ATP-dependent DNA helicase RecG</fullName>
        <ecNumber evidence="13 15">5.6.2.4</ecNumber>
    </recommendedName>
</protein>
<dbReference type="GO" id="GO:0005524">
    <property type="term" value="F:ATP binding"/>
    <property type="evidence" value="ECO:0007669"/>
    <property type="project" value="UniProtKB-KW"/>
</dbReference>
<keyword evidence="11" id="KW-0413">Isomerase</keyword>
<dbReference type="SMART" id="SM00490">
    <property type="entry name" value="HELICc"/>
    <property type="match status" value="1"/>
</dbReference>
<dbReference type="PROSITE" id="PS51194">
    <property type="entry name" value="HELICASE_CTER"/>
    <property type="match status" value="1"/>
</dbReference>
<keyword evidence="4 15" id="KW-0227">DNA damage</keyword>
<dbReference type="InterPro" id="IPR004609">
    <property type="entry name" value="ATP-dep_DNA_helicase_RecG"/>
</dbReference>
<dbReference type="AlphaFoldDB" id="A0A096AMM1"/>
<dbReference type="Pfam" id="PF00271">
    <property type="entry name" value="Helicase_C"/>
    <property type="match status" value="1"/>
</dbReference>
<evidence type="ECO:0000256" key="3">
    <source>
        <dbReference type="ARBA" id="ARBA00022741"/>
    </source>
</evidence>
<dbReference type="InterPro" id="IPR027417">
    <property type="entry name" value="P-loop_NTPase"/>
</dbReference>
<feature type="domain" description="Helicase C-terminal" evidence="17">
    <location>
        <begin position="449"/>
        <end position="609"/>
    </location>
</feature>
<evidence type="ECO:0000259" key="16">
    <source>
        <dbReference type="PROSITE" id="PS51192"/>
    </source>
</evidence>
<dbReference type="NCBIfam" id="NF008165">
    <property type="entry name" value="PRK10917.1-3"/>
    <property type="match status" value="1"/>
</dbReference>
<dbReference type="SMART" id="SM00487">
    <property type="entry name" value="DEXDc"/>
    <property type="match status" value="1"/>
</dbReference>
<dbReference type="NCBIfam" id="NF008168">
    <property type="entry name" value="PRK10917.2-2"/>
    <property type="match status" value="1"/>
</dbReference>
<comment type="function">
    <text evidence="15">Plays a critical role in recombination and DNA repair. Helps process Holliday junction intermediates to mature products by catalyzing branch migration. Has replication fork regression activity, unwinds stalled or blocked replication forks to make a HJ that can be resolved. Has a DNA unwinding activity characteristic of a DNA helicase with 3'-5' polarity.</text>
</comment>
<evidence type="ECO:0000256" key="5">
    <source>
        <dbReference type="ARBA" id="ARBA00022801"/>
    </source>
</evidence>
<dbReference type="InterPro" id="IPR045562">
    <property type="entry name" value="RecG_dom3_C"/>
</dbReference>
<dbReference type="eggNOG" id="COG1200">
    <property type="taxonomic scope" value="Bacteria"/>
</dbReference>
<proteinExistence type="inferred from homology"/>
<keyword evidence="19" id="KW-1185">Reference proteome</keyword>
<organism evidence="18 19">
    <name type="scientific">Veillonella montpellierensis DNF00314</name>
    <dbReference type="NCBI Taxonomy" id="1401067"/>
    <lineage>
        <taxon>Bacteria</taxon>
        <taxon>Bacillati</taxon>
        <taxon>Bacillota</taxon>
        <taxon>Negativicutes</taxon>
        <taxon>Veillonellales</taxon>
        <taxon>Veillonellaceae</taxon>
        <taxon>Veillonella</taxon>
    </lineage>
</organism>
<comment type="catalytic activity">
    <reaction evidence="14 15">
        <text>ATP + H2O = ADP + phosphate + H(+)</text>
        <dbReference type="Rhea" id="RHEA:13065"/>
        <dbReference type="ChEBI" id="CHEBI:15377"/>
        <dbReference type="ChEBI" id="CHEBI:15378"/>
        <dbReference type="ChEBI" id="CHEBI:30616"/>
        <dbReference type="ChEBI" id="CHEBI:43474"/>
        <dbReference type="ChEBI" id="CHEBI:456216"/>
        <dbReference type="EC" id="5.6.2.4"/>
    </reaction>
</comment>
<dbReference type="PANTHER" id="PTHR47964">
    <property type="entry name" value="ATP-DEPENDENT DNA HELICASE HOMOLOG RECG, CHLOROPLASTIC"/>
    <property type="match status" value="1"/>
</dbReference>
<feature type="domain" description="Helicase ATP-binding" evidence="16">
    <location>
        <begin position="269"/>
        <end position="430"/>
    </location>
</feature>
<dbReference type="EMBL" id="JRNT01000006">
    <property type="protein sequence ID" value="KGF47926.1"/>
    <property type="molecule type" value="Genomic_DNA"/>
</dbReference>
<evidence type="ECO:0000256" key="4">
    <source>
        <dbReference type="ARBA" id="ARBA00022763"/>
    </source>
</evidence>
<sequence>MNELLQSIKGVGPKREKQLHQLGIHSVTQLLNYFPRAYEDRSKIYSINQLVSGDLATIVGKVIAVQEKKPRPRLSILEIIVSDGTGTVRFVLFNQGYKKNFYKKGDLLCGYGKVDKGYGCWQINSPHIEQLRKGVTPELGIIPIYPLVEGVSQFIIRHTIHEWFSSHSQLTEIIPMSIRNSRKFLPRYEALKEIHFPSSVEAYELARKQLAYEELFIMQSGLALLRYKQQVHEGLSMANDGILMEQFRNNLPFRLTNDQLRVIQDISSDMQSDKPMQRLVQGDVGSGKTVVAVLALLKAVENGYQGCLMAPTEILAQQHFDSISSMCKKLPVRIALLTGALKGKEREYLYEQVSEGTIDILIGTHAVIQETVKFKSLGIGIVDEQHRFGVEQRALLQRKGRYPHVLIMSATPIPRTMTLSIYGDLDVSLIKEMPPGRKPVLTYKVNSSYKKRLLAFFRKEMSLGHQIYIVCPLVEESEKLDLQAAENLYLELIEYFGDSIAVGLVHGRMPASEKETIMSQFKSGAIQLLVSTTVIEVGVNVPNATVICIEGAERFGLAQLHQLRGRVGRGITQSYCILVSDSTSEVAQERLQLMTHIQDGFELAEQDLLLRGSGQLFGLAQSGLPDLRIAHIIKDIDILIEARHDVDDYIKSVGIESLRTYVDDELKERFGSKFLRILYS</sequence>